<dbReference type="EC" id="2.3.1.39" evidence="4"/>
<dbReference type="InterPro" id="IPR004410">
    <property type="entry name" value="Malonyl_CoA-ACP_transAc_FabD"/>
</dbReference>
<dbReference type="GO" id="GO:0004314">
    <property type="term" value="F:[acyl-carrier-protein] S-malonyltransferase activity"/>
    <property type="evidence" value="ECO:0007669"/>
    <property type="project" value="UniProtKB-EC"/>
</dbReference>
<dbReference type="HOGENOM" id="CLU_030558_1_1_3"/>
<dbReference type="Proteomes" id="UP000002592">
    <property type="component" value="Chromosome"/>
</dbReference>
<reference evidence="8" key="1">
    <citation type="journal article" date="2007" name="PLoS Genet.">
        <title>Patterns and implications of gene gain and loss in the evolution of Prochlorococcus.</title>
        <authorList>
            <person name="Kettler G.C."/>
            <person name="Martiny A.C."/>
            <person name="Huang K."/>
            <person name="Zucker J."/>
            <person name="Coleman M.L."/>
            <person name="Rodrigue S."/>
            <person name="Chen F."/>
            <person name="Lapidus A."/>
            <person name="Ferriera S."/>
            <person name="Johnson J."/>
            <person name="Steglich C."/>
            <person name="Church G.M."/>
            <person name="Richardson P."/>
            <person name="Chisholm S.W."/>
        </authorList>
    </citation>
    <scope>NUCLEOTIDE SEQUENCE [LARGE SCALE GENOMIC DNA]</scope>
    <source>
        <strain evidence="8">NATL1A</strain>
    </source>
</reference>
<dbReference type="GO" id="GO:0005829">
    <property type="term" value="C:cytosol"/>
    <property type="evidence" value="ECO:0007669"/>
    <property type="project" value="TreeGrafter"/>
</dbReference>
<gene>
    <name evidence="7" type="primary">fabD</name>
    <name evidence="7" type="ordered locus">NATL1_02091</name>
</gene>
<dbReference type="InterPro" id="IPR014043">
    <property type="entry name" value="Acyl_transferase_dom"/>
</dbReference>
<dbReference type="SUPFAM" id="SSF52151">
    <property type="entry name" value="FabD/lysophospholipase-like"/>
    <property type="match status" value="1"/>
</dbReference>
<dbReference type="RefSeq" id="WP_011822997.1">
    <property type="nucleotide sequence ID" value="NC_008819.1"/>
</dbReference>
<dbReference type="InterPro" id="IPR016036">
    <property type="entry name" value="Malonyl_transacylase_ACP-bd"/>
</dbReference>
<dbReference type="InterPro" id="IPR050858">
    <property type="entry name" value="Mal-CoA-ACP_Trans/PKS_FabD"/>
</dbReference>
<dbReference type="SMART" id="SM00827">
    <property type="entry name" value="PKS_AT"/>
    <property type="match status" value="1"/>
</dbReference>
<dbReference type="Gene3D" id="3.30.70.250">
    <property type="entry name" value="Malonyl-CoA ACP transacylase, ACP-binding"/>
    <property type="match status" value="1"/>
</dbReference>
<name>A2BZW3_PROM1</name>
<dbReference type="eggNOG" id="COG0331">
    <property type="taxonomic scope" value="Bacteria"/>
</dbReference>
<comment type="similarity">
    <text evidence="4">Belongs to the fabD family.</text>
</comment>
<dbReference type="InterPro" id="IPR024925">
    <property type="entry name" value="Malonyl_CoA-ACP_transAc"/>
</dbReference>
<evidence type="ECO:0000256" key="1">
    <source>
        <dbReference type="ARBA" id="ARBA00022679"/>
    </source>
</evidence>
<organism evidence="7 8">
    <name type="scientific">Prochlorococcus marinus (strain NATL1A)</name>
    <dbReference type="NCBI Taxonomy" id="167555"/>
    <lineage>
        <taxon>Bacteria</taxon>
        <taxon>Bacillati</taxon>
        <taxon>Cyanobacteriota</taxon>
        <taxon>Cyanophyceae</taxon>
        <taxon>Synechococcales</taxon>
        <taxon>Prochlorococcaceae</taxon>
        <taxon>Prochlorococcus</taxon>
    </lineage>
</organism>
<evidence type="ECO:0000259" key="6">
    <source>
        <dbReference type="SMART" id="SM00827"/>
    </source>
</evidence>
<dbReference type="PIRSF" id="PIRSF000446">
    <property type="entry name" value="Mct"/>
    <property type="match status" value="1"/>
</dbReference>
<keyword evidence="1 4" id="KW-0808">Transferase</keyword>
<evidence type="ECO:0000256" key="4">
    <source>
        <dbReference type="PIRNR" id="PIRNR000446"/>
    </source>
</evidence>
<protein>
    <recommendedName>
        <fullName evidence="4">Malonyl CoA-acyl carrier protein transacylase</fullName>
        <ecNumber evidence="4">2.3.1.39</ecNumber>
    </recommendedName>
</protein>
<dbReference type="InterPro" id="IPR016035">
    <property type="entry name" value="Acyl_Trfase/lysoPLipase"/>
</dbReference>
<dbReference type="EMBL" id="CP000553">
    <property type="protein sequence ID" value="ABM74773.1"/>
    <property type="molecule type" value="Genomic_DNA"/>
</dbReference>
<dbReference type="AlphaFoldDB" id="A2BZW3"/>
<keyword evidence="2 4" id="KW-0012">Acyltransferase</keyword>
<dbReference type="PANTHER" id="PTHR42681:SF1">
    <property type="entry name" value="MALONYL-COA-ACYL CARRIER PROTEIN TRANSACYLASE, MITOCHONDRIAL"/>
    <property type="match status" value="1"/>
</dbReference>
<dbReference type="NCBIfam" id="TIGR00128">
    <property type="entry name" value="fabD"/>
    <property type="match status" value="1"/>
</dbReference>
<feature type="active site" evidence="5">
    <location>
        <position position="194"/>
    </location>
</feature>
<accession>A2BZW3</accession>
<dbReference type="InterPro" id="IPR001227">
    <property type="entry name" value="Ac_transferase_dom_sf"/>
</dbReference>
<feature type="domain" description="Malonyl-CoA:ACP transacylase (MAT)" evidence="6">
    <location>
        <begin position="6"/>
        <end position="293"/>
    </location>
</feature>
<dbReference type="Gene3D" id="3.40.366.10">
    <property type="entry name" value="Malonyl-Coenzyme A Acyl Carrier Protein, domain 2"/>
    <property type="match status" value="1"/>
</dbReference>
<evidence type="ECO:0000256" key="3">
    <source>
        <dbReference type="ARBA" id="ARBA00048462"/>
    </source>
</evidence>
<evidence type="ECO:0000256" key="5">
    <source>
        <dbReference type="PIRSR" id="PIRSR000446-1"/>
    </source>
</evidence>
<evidence type="ECO:0000313" key="7">
    <source>
        <dbReference type="EMBL" id="ABM74773.1"/>
    </source>
</evidence>
<evidence type="ECO:0000256" key="2">
    <source>
        <dbReference type="ARBA" id="ARBA00023315"/>
    </source>
</evidence>
<dbReference type="KEGG" id="pme:NATL1_02091"/>
<dbReference type="Pfam" id="PF00698">
    <property type="entry name" value="Acyl_transf_1"/>
    <property type="match status" value="1"/>
</dbReference>
<sequence>MTIAWVFPGQGSQKLGMANSLLDLPGSRDRFELASQILRRDLWKICCGEGLPNEEIYDLNDTRNTQPALFVVESLLVDDLKRQERETKIIAGHSLGEIVGLYSADVLDAKTALLLLKKRSELMAAAGGGAMIAVLGFDRNELDDLIRETEGAAIANDNSESQVVLSGSPEAVRKVADNLKCKRAIPLQVSGAFHSKFMTEASQSFAEELDQVTFQDAQIPVLSNVDPTPAVNGDILKDRLKKQMTTGVRWRETMHKMQNEGITTMVEIGPGNVLSGLAKRSMKGVLTSQISNSSDLGY</sequence>
<comment type="catalytic activity">
    <reaction evidence="3 4">
        <text>holo-[ACP] + malonyl-CoA = malonyl-[ACP] + CoA</text>
        <dbReference type="Rhea" id="RHEA:41792"/>
        <dbReference type="Rhea" id="RHEA-COMP:9623"/>
        <dbReference type="Rhea" id="RHEA-COMP:9685"/>
        <dbReference type="ChEBI" id="CHEBI:57287"/>
        <dbReference type="ChEBI" id="CHEBI:57384"/>
        <dbReference type="ChEBI" id="CHEBI:64479"/>
        <dbReference type="ChEBI" id="CHEBI:78449"/>
        <dbReference type="EC" id="2.3.1.39"/>
    </reaction>
</comment>
<dbReference type="PANTHER" id="PTHR42681">
    <property type="entry name" value="MALONYL-COA-ACYL CARRIER PROTEIN TRANSACYLASE, MITOCHONDRIAL"/>
    <property type="match status" value="1"/>
</dbReference>
<evidence type="ECO:0000313" key="8">
    <source>
        <dbReference type="Proteomes" id="UP000002592"/>
    </source>
</evidence>
<feature type="active site" evidence="5">
    <location>
        <position position="94"/>
    </location>
</feature>
<dbReference type="SUPFAM" id="SSF55048">
    <property type="entry name" value="Probable ACP-binding domain of malonyl-CoA ACP transacylase"/>
    <property type="match status" value="1"/>
</dbReference>
<dbReference type="GO" id="GO:0006633">
    <property type="term" value="P:fatty acid biosynthetic process"/>
    <property type="evidence" value="ECO:0007669"/>
    <property type="project" value="TreeGrafter"/>
</dbReference>
<proteinExistence type="inferred from homology"/>